<name>A0ABP7HPZ1_9PSEU</name>
<dbReference type="InterPro" id="IPR025637">
    <property type="entry name" value="DUF4333"/>
</dbReference>
<keyword evidence="2" id="KW-0732">Signal</keyword>
<evidence type="ECO:0000259" key="3">
    <source>
        <dbReference type="Pfam" id="PF14230"/>
    </source>
</evidence>
<feature type="domain" description="DUF4333" evidence="3">
    <location>
        <begin position="51"/>
        <end position="117"/>
    </location>
</feature>
<comment type="caution">
    <text evidence="4">The sequence shown here is derived from an EMBL/GenBank/DDBJ whole genome shotgun (WGS) entry which is preliminary data.</text>
</comment>
<keyword evidence="5" id="KW-1185">Reference proteome</keyword>
<evidence type="ECO:0000313" key="5">
    <source>
        <dbReference type="Proteomes" id="UP001501624"/>
    </source>
</evidence>
<feature type="region of interest" description="Disordered" evidence="1">
    <location>
        <begin position="21"/>
        <end position="48"/>
    </location>
</feature>
<protein>
    <recommendedName>
        <fullName evidence="3">DUF4333 domain-containing protein</fullName>
    </recommendedName>
</protein>
<evidence type="ECO:0000256" key="1">
    <source>
        <dbReference type="SAM" id="MobiDB-lite"/>
    </source>
</evidence>
<organism evidence="4 5">
    <name type="scientific">Amycolatopsis tucumanensis</name>
    <dbReference type="NCBI Taxonomy" id="401106"/>
    <lineage>
        <taxon>Bacteria</taxon>
        <taxon>Bacillati</taxon>
        <taxon>Actinomycetota</taxon>
        <taxon>Actinomycetes</taxon>
        <taxon>Pseudonocardiales</taxon>
        <taxon>Pseudonocardiaceae</taxon>
        <taxon>Amycolatopsis</taxon>
    </lineage>
</organism>
<accession>A0ABP7HPZ1</accession>
<feature type="compositionally biased region" description="Pro residues" evidence="1">
    <location>
        <begin position="24"/>
        <end position="34"/>
    </location>
</feature>
<reference evidence="5" key="1">
    <citation type="journal article" date="2019" name="Int. J. Syst. Evol. Microbiol.">
        <title>The Global Catalogue of Microorganisms (GCM) 10K type strain sequencing project: providing services to taxonomists for standard genome sequencing and annotation.</title>
        <authorList>
            <consortium name="The Broad Institute Genomics Platform"/>
            <consortium name="The Broad Institute Genome Sequencing Center for Infectious Disease"/>
            <person name="Wu L."/>
            <person name="Ma J."/>
        </authorList>
    </citation>
    <scope>NUCLEOTIDE SEQUENCE [LARGE SCALE GENOMIC DNA]</scope>
    <source>
        <strain evidence="5">JCM 17017</strain>
    </source>
</reference>
<evidence type="ECO:0000313" key="4">
    <source>
        <dbReference type="EMBL" id="GAA3798866.1"/>
    </source>
</evidence>
<proteinExistence type="predicted"/>
<dbReference type="RefSeq" id="WP_237334930.1">
    <property type="nucleotide sequence ID" value="NZ_BAABCM010000001.1"/>
</dbReference>
<gene>
    <name evidence="4" type="ORF">GCM10022380_15130</name>
</gene>
<sequence>MVRTTLVLACAALVLSGCDSAPTGPAPSTPPPPTTSTAATSSPTAPASLTPVRRVFDAAHLQDGVRRVLTESYLIAGVGDVSCPAGEDVVAGHIFECTVDIAGEKEKVTITVRDAAGGYEVSQPEP</sequence>
<dbReference type="EMBL" id="BAABCM010000001">
    <property type="protein sequence ID" value="GAA3798866.1"/>
    <property type="molecule type" value="Genomic_DNA"/>
</dbReference>
<dbReference type="Proteomes" id="UP001501624">
    <property type="component" value="Unassembled WGS sequence"/>
</dbReference>
<dbReference type="PROSITE" id="PS51257">
    <property type="entry name" value="PROKAR_LIPOPROTEIN"/>
    <property type="match status" value="1"/>
</dbReference>
<dbReference type="Pfam" id="PF14230">
    <property type="entry name" value="DUF4333"/>
    <property type="match status" value="1"/>
</dbReference>
<feature type="chain" id="PRO_5046143822" description="DUF4333 domain-containing protein" evidence="2">
    <location>
        <begin position="22"/>
        <end position="126"/>
    </location>
</feature>
<feature type="signal peptide" evidence="2">
    <location>
        <begin position="1"/>
        <end position="21"/>
    </location>
</feature>
<feature type="compositionally biased region" description="Low complexity" evidence="1">
    <location>
        <begin position="35"/>
        <end position="48"/>
    </location>
</feature>
<evidence type="ECO:0000256" key="2">
    <source>
        <dbReference type="SAM" id="SignalP"/>
    </source>
</evidence>